<evidence type="ECO:0000313" key="1">
    <source>
        <dbReference type="EMBL" id="RKH50980.1"/>
    </source>
</evidence>
<dbReference type="InterPro" id="IPR036034">
    <property type="entry name" value="PDZ_sf"/>
</dbReference>
<accession>A0A3A8P6D4</accession>
<dbReference type="EMBL" id="RAWB01000402">
    <property type="protein sequence ID" value="RKH50980.1"/>
    <property type="molecule type" value="Genomic_DNA"/>
</dbReference>
<dbReference type="Gene3D" id="2.30.30.830">
    <property type="match status" value="1"/>
</dbReference>
<dbReference type="SUPFAM" id="SSF50156">
    <property type="entry name" value="PDZ domain-like"/>
    <property type="match status" value="1"/>
</dbReference>
<dbReference type="PROSITE" id="PS51257">
    <property type="entry name" value="PROKAR_LIPOPROTEIN"/>
    <property type="match status" value="1"/>
</dbReference>
<gene>
    <name evidence="1" type="ORF">D7V93_29845</name>
</gene>
<dbReference type="RefSeq" id="WP_120646622.1">
    <property type="nucleotide sequence ID" value="NZ_RAWB01000402.1"/>
</dbReference>
<proteinExistence type="predicted"/>
<comment type="caution">
    <text evidence="1">The sequence shown here is derived from an EMBL/GenBank/DDBJ whole genome shotgun (WGS) entry which is preliminary data.</text>
</comment>
<dbReference type="Gene3D" id="2.30.42.10">
    <property type="match status" value="1"/>
</dbReference>
<protein>
    <submittedName>
        <fullName evidence="1">General secretion pathway protein GspC</fullName>
    </submittedName>
</protein>
<dbReference type="AlphaFoldDB" id="A0A3A8P6D4"/>
<dbReference type="NCBIfam" id="NF041515">
    <property type="entry name" value="GspC_delta"/>
    <property type="match status" value="1"/>
</dbReference>
<organism evidence="1 2">
    <name type="scientific">Corallococcus llansteffanensis</name>
    <dbReference type="NCBI Taxonomy" id="2316731"/>
    <lineage>
        <taxon>Bacteria</taxon>
        <taxon>Pseudomonadati</taxon>
        <taxon>Myxococcota</taxon>
        <taxon>Myxococcia</taxon>
        <taxon>Myxococcales</taxon>
        <taxon>Cystobacterineae</taxon>
        <taxon>Myxococcaceae</taxon>
        <taxon>Corallococcus</taxon>
    </lineage>
</organism>
<sequence>MNQWLRRSVQGSFALLVFSCALTAALIVNQGLLGFLIPAPRDAEPLARVPLSSLPFAGLDTARLARLTGLSLPTPGPGVQDLEPGGPSIPRSTLAIRLLGTLVAQDPQWSMASIHELTGGGARSLMVSDAFQGARVFAIERERILLVVDGRLEYVDGSPLSGAAPVAVKVHPGAATPGGSGLGRGIRATGEHTYAVPRDDVAEALTNLNQVLTEARVVPALRDGRPVGFKLLSVREGSLYTRLGLRNGDVLQRINGLDLEDMEKALQAFTQLRDARRIELQLERGGAPVRKVFDVE</sequence>
<reference evidence="2" key="1">
    <citation type="submission" date="2018-09" db="EMBL/GenBank/DDBJ databases">
        <authorList>
            <person name="Livingstone P.G."/>
            <person name="Whitworth D.E."/>
        </authorList>
    </citation>
    <scope>NUCLEOTIDE SEQUENCE [LARGE SCALE GENOMIC DNA]</scope>
    <source>
        <strain evidence="2">CA051B</strain>
    </source>
</reference>
<name>A0A3A8P6D4_9BACT</name>
<keyword evidence="2" id="KW-1185">Reference proteome</keyword>
<evidence type="ECO:0000313" key="2">
    <source>
        <dbReference type="Proteomes" id="UP000272888"/>
    </source>
</evidence>
<dbReference type="Proteomes" id="UP000272888">
    <property type="component" value="Unassembled WGS sequence"/>
</dbReference>